<feature type="domain" description="EF-hand" evidence="13">
    <location>
        <begin position="271"/>
        <end position="303"/>
    </location>
</feature>
<dbReference type="Pfam" id="PF13405">
    <property type="entry name" value="EF-hand_6"/>
    <property type="match status" value="1"/>
</dbReference>
<dbReference type="OMA" id="DSHMSTR"/>
<evidence type="ECO:0000313" key="15">
    <source>
        <dbReference type="Proteomes" id="UP000002280"/>
    </source>
</evidence>
<dbReference type="InterPro" id="IPR018247">
    <property type="entry name" value="EF_Hand_1_Ca_BS"/>
</dbReference>
<feature type="compositionally biased region" description="Basic and acidic residues" evidence="12">
    <location>
        <begin position="71"/>
        <end position="85"/>
    </location>
</feature>
<dbReference type="KEGG" id="mdo:100028874"/>
<feature type="domain" description="EF-hand" evidence="13">
    <location>
        <begin position="234"/>
        <end position="269"/>
    </location>
</feature>
<name>F7CQY7_MONDO</name>
<dbReference type="GO" id="GO:0005509">
    <property type="term" value="F:calcium ion binding"/>
    <property type="evidence" value="ECO:0007669"/>
    <property type="project" value="InterPro"/>
</dbReference>
<reference evidence="14 15" key="1">
    <citation type="journal article" date="2007" name="Nature">
        <title>Genome of the marsupial Monodelphis domestica reveals innovation in non-coding sequences.</title>
        <authorList>
            <person name="Mikkelsen T.S."/>
            <person name="Wakefield M.J."/>
            <person name="Aken B."/>
            <person name="Amemiya C.T."/>
            <person name="Chang J.L."/>
            <person name="Duke S."/>
            <person name="Garber M."/>
            <person name="Gentles A.J."/>
            <person name="Goodstadt L."/>
            <person name="Heger A."/>
            <person name="Jurka J."/>
            <person name="Kamal M."/>
            <person name="Mauceli E."/>
            <person name="Searle S.M."/>
            <person name="Sharpe T."/>
            <person name="Baker M.L."/>
            <person name="Batzer M.A."/>
            <person name="Benos P.V."/>
            <person name="Belov K."/>
            <person name="Clamp M."/>
            <person name="Cook A."/>
            <person name="Cuff J."/>
            <person name="Das R."/>
            <person name="Davidow L."/>
            <person name="Deakin J.E."/>
            <person name="Fazzari M.J."/>
            <person name="Glass J.L."/>
            <person name="Grabherr M."/>
            <person name="Greally J.M."/>
            <person name="Gu W."/>
            <person name="Hore T.A."/>
            <person name="Huttley G.A."/>
            <person name="Kleber M."/>
            <person name="Jirtle R.L."/>
            <person name="Koina E."/>
            <person name="Lee J.T."/>
            <person name="Mahony S."/>
            <person name="Marra M.A."/>
            <person name="Miller R.D."/>
            <person name="Nicholls R.D."/>
            <person name="Oda M."/>
            <person name="Papenfuss A.T."/>
            <person name="Parra Z.E."/>
            <person name="Pollock D.D."/>
            <person name="Ray D.A."/>
            <person name="Schein J.E."/>
            <person name="Speed T.P."/>
            <person name="Thompson K."/>
            <person name="VandeBerg J.L."/>
            <person name="Wade C.M."/>
            <person name="Walker J.A."/>
            <person name="Waters P.D."/>
            <person name="Webber C."/>
            <person name="Weidman J.R."/>
            <person name="Xie X."/>
            <person name="Zody M.C."/>
            <person name="Baldwin J."/>
            <person name="Abdouelleil A."/>
            <person name="Abdulkadir J."/>
            <person name="Abebe A."/>
            <person name="Abera B."/>
            <person name="Abreu J."/>
            <person name="Acer S.C."/>
            <person name="Aftuck L."/>
            <person name="Alexander A."/>
            <person name="An P."/>
            <person name="Anderson E."/>
            <person name="Anderson S."/>
            <person name="Arachi H."/>
            <person name="Azer M."/>
            <person name="Bachantsang P."/>
            <person name="Barry A."/>
            <person name="Bayul T."/>
            <person name="Berlin A."/>
            <person name="Bessette D."/>
            <person name="Bloom T."/>
            <person name="Bloom T."/>
            <person name="Boguslavskiy L."/>
            <person name="Bonnet C."/>
            <person name="Boukhgalter B."/>
            <person name="Bourzgui I."/>
            <person name="Brown A."/>
            <person name="Cahill P."/>
            <person name="Channer S."/>
            <person name="Cheshatsang Y."/>
            <person name="Chuda L."/>
            <person name="Citroen M."/>
            <person name="Collymore A."/>
            <person name="Cooke P."/>
            <person name="Costello M."/>
            <person name="D'Aco K."/>
            <person name="Daza R."/>
            <person name="De Haan G."/>
            <person name="DeGray S."/>
            <person name="DeMaso C."/>
            <person name="Dhargay N."/>
            <person name="Dooley K."/>
            <person name="Dooley E."/>
            <person name="Doricent M."/>
            <person name="Dorje P."/>
            <person name="Dorjee K."/>
            <person name="Dupes A."/>
            <person name="Elong R."/>
            <person name="Falk J."/>
            <person name="Farina A."/>
            <person name="Faro S."/>
            <person name="Ferguson D."/>
            <person name="Fisher S."/>
            <person name="Foley C.D."/>
            <person name="Franke A."/>
            <person name="Friedrich D."/>
            <person name="Gadbois L."/>
            <person name="Gearin G."/>
            <person name="Gearin C.R."/>
            <person name="Giannoukos G."/>
            <person name="Goode T."/>
            <person name="Graham J."/>
            <person name="Grandbois E."/>
            <person name="Grewal S."/>
            <person name="Gyaltsen K."/>
            <person name="Hafez N."/>
            <person name="Hagos B."/>
            <person name="Hall J."/>
            <person name="Henson C."/>
            <person name="Hollinger A."/>
            <person name="Honan T."/>
            <person name="Huard M.D."/>
            <person name="Hughes L."/>
            <person name="Hurhula B."/>
            <person name="Husby M.E."/>
            <person name="Kamat A."/>
            <person name="Kanga B."/>
            <person name="Kashin S."/>
            <person name="Khazanovich D."/>
            <person name="Kisner P."/>
            <person name="Lance K."/>
            <person name="Lara M."/>
            <person name="Lee W."/>
            <person name="Lennon N."/>
            <person name="Letendre F."/>
            <person name="LeVine R."/>
            <person name="Lipovsky A."/>
            <person name="Liu X."/>
            <person name="Liu J."/>
            <person name="Liu S."/>
            <person name="Lokyitsang T."/>
            <person name="Lokyitsang Y."/>
            <person name="Lubonja R."/>
            <person name="Lui A."/>
            <person name="MacDonald P."/>
            <person name="Magnisalis V."/>
            <person name="Maru K."/>
            <person name="Matthews C."/>
            <person name="McCusker W."/>
            <person name="McDonough S."/>
            <person name="Mehta T."/>
            <person name="Meldrim J."/>
            <person name="Meneus L."/>
            <person name="Mihai O."/>
            <person name="Mihalev A."/>
            <person name="Mihova T."/>
            <person name="Mittelman R."/>
            <person name="Mlenga V."/>
            <person name="Montmayeur A."/>
            <person name="Mulrain L."/>
            <person name="Navidi A."/>
            <person name="Naylor J."/>
            <person name="Negash T."/>
            <person name="Nguyen T."/>
            <person name="Nguyen N."/>
            <person name="Nicol R."/>
            <person name="Norbu C."/>
            <person name="Norbu N."/>
            <person name="Novod N."/>
            <person name="O'Neill B."/>
            <person name="Osman S."/>
            <person name="Markiewicz E."/>
            <person name="Oyono O.L."/>
            <person name="Patti C."/>
            <person name="Phunkhang P."/>
            <person name="Pierre F."/>
            <person name="Priest M."/>
            <person name="Raghuraman S."/>
            <person name="Rege F."/>
            <person name="Reyes R."/>
            <person name="Rise C."/>
            <person name="Rogov P."/>
            <person name="Ross K."/>
            <person name="Ryan E."/>
            <person name="Settipalli S."/>
            <person name="Shea T."/>
            <person name="Sherpa N."/>
            <person name="Shi L."/>
            <person name="Shih D."/>
            <person name="Sparrow T."/>
            <person name="Spaulding J."/>
            <person name="Stalker J."/>
            <person name="Stange-Thomann N."/>
            <person name="Stavropoulos S."/>
            <person name="Stone C."/>
            <person name="Strader C."/>
            <person name="Tesfaye S."/>
            <person name="Thomson T."/>
            <person name="Thoulutsang Y."/>
            <person name="Thoulutsang D."/>
            <person name="Topham K."/>
            <person name="Topping I."/>
            <person name="Tsamla T."/>
            <person name="Vassiliev H."/>
            <person name="Vo A."/>
            <person name="Wangchuk T."/>
            <person name="Wangdi T."/>
            <person name="Weiand M."/>
            <person name="Wilkinson J."/>
            <person name="Wilson A."/>
            <person name="Yadav S."/>
            <person name="Young G."/>
            <person name="Yu Q."/>
            <person name="Zembek L."/>
            <person name="Zhong D."/>
            <person name="Zimmer A."/>
            <person name="Zwirko Z."/>
            <person name="Jaffe D.B."/>
            <person name="Alvarez P."/>
            <person name="Brockman W."/>
            <person name="Butler J."/>
            <person name="Chin C."/>
            <person name="Gnerre S."/>
            <person name="MacCallum I."/>
            <person name="Graves J.A."/>
            <person name="Ponting C.P."/>
            <person name="Breen M."/>
            <person name="Samollow P.B."/>
            <person name="Lander E.S."/>
            <person name="Lindblad-Toh K."/>
        </authorList>
    </citation>
    <scope>NUCLEOTIDE SEQUENCE [LARGE SCALE GENOMIC DNA]</scope>
</reference>
<dbReference type="Pfam" id="PF13499">
    <property type="entry name" value="EF-hand_7"/>
    <property type="match status" value="1"/>
</dbReference>
<keyword evidence="8" id="KW-0966">Cell projection</keyword>
<evidence type="ECO:0000256" key="11">
    <source>
        <dbReference type="ARBA" id="ARBA00067526"/>
    </source>
</evidence>
<dbReference type="SMART" id="SM00054">
    <property type="entry name" value="EFh"/>
    <property type="match status" value="3"/>
</dbReference>
<feature type="compositionally biased region" description="Low complexity" evidence="12">
    <location>
        <begin position="98"/>
        <end position="115"/>
    </location>
</feature>
<dbReference type="PROSITE" id="PS00018">
    <property type="entry name" value="EF_HAND_1"/>
    <property type="match status" value="3"/>
</dbReference>
<keyword evidence="6" id="KW-0106">Calcium</keyword>
<dbReference type="Bgee" id="ENSMODG00000007485">
    <property type="expression patterns" value="Expressed in spermatid and 2 other cell types or tissues"/>
</dbReference>
<gene>
    <name evidence="14" type="primary">CABP4</name>
</gene>
<dbReference type="GO" id="GO:0008594">
    <property type="term" value="P:photoreceptor cell morphogenesis"/>
    <property type="evidence" value="ECO:0007669"/>
    <property type="project" value="Ensembl"/>
</dbReference>
<evidence type="ECO:0000256" key="1">
    <source>
        <dbReference type="ARBA" id="ARBA00004496"/>
    </source>
</evidence>
<comment type="subunit">
    <text evidence="10">Interacts with CACNA1F and CACNA1D (via IQ domain) in a calcium independent manner. Interacts (via N-terminus) with UNC119.</text>
</comment>
<dbReference type="Proteomes" id="UP000002280">
    <property type="component" value="Chromosome 8"/>
</dbReference>
<evidence type="ECO:0000256" key="9">
    <source>
        <dbReference type="ARBA" id="ARBA00034106"/>
    </source>
</evidence>
<evidence type="ECO:0000256" key="10">
    <source>
        <dbReference type="ARBA" id="ARBA00062209"/>
    </source>
</evidence>
<dbReference type="GO" id="GO:0005829">
    <property type="term" value="C:cytosol"/>
    <property type="evidence" value="ECO:0007669"/>
    <property type="project" value="Ensembl"/>
</dbReference>
<accession>F7CQY7</accession>
<dbReference type="GeneTree" id="ENSGT00940000161468"/>
<evidence type="ECO:0000256" key="5">
    <source>
        <dbReference type="ARBA" id="ARBA00022737"/>
    </source>
</evidence>
<keyword evidence="4" id="KW-0479">Metal-binding</keyword>
<dbReference type="Gene3D" id="1.10.238.10">
    <property type="entry name" value="EF-hand"/>
    <property type="match status" value="2"/>
</dbReference>
<dbReference type="InterPro" id="IPR002048">
    <property type="entry name" value="EF_hand_dom"/>
</dbReference>
<dbReference type="eggNOG" id="KOG0027">
    <property type="taxonomic scope" value="Eukaryota"/>
</dbReference>
<dbReference type="GO" id="GO:0044325">
    <property type="term" value="F:transmembrane transporter binding"/>
    <property type="evidence" value="ECO:0007669"/>
    <property type="project" value="Ensembl"/>
</dbReference>
<dbReference type="GO" id="GO:0005246">
    <property type="term" value="F:calcium channel regulator activity"/>
    <property type="evidence" value="ECO:0000318"/>
    <property type="project" value="GO_Central"/>
</dbReference>
<keyword evidence="15" id="KW-1185">Reference proteome</keyword>
<dbReference type="AlphaFoldDB" id="F7CQY7"/>
<reference evidence="14" key="2">
    <citation type="submission" date="2025-08" db="UniProtKB">
        <authorList>
            <consortium name="Ensembl"/>
        </authorList>
    </citation>
    <scope>IDENTIFICATION</scope>
</reference>
<dbReference type="CDD" id="cd00051">
    <property type="entry name" value="EFh"/>
    <property type="match status" value="2"/>
</dbReference>
<dbReference type="GO" id="GO:0060040">
    <property type="term" value="P:retinal bipolar neuron differentiation"/>
    <property type="evidence" value="ECO:0007669"/>
    <property type="project" value="Ensembl"/>
</dbReference>
<evidence type="ECO:0000313" key="14">
    <source>
        <dbReference type="Ensembl" id="ENSMODP00000009288.2"/>
    </source>
</evidence>
<dbReference type="Ensembl" id="ENSMODT00000009469.2">
    <property type="protein sequence ID" value="ENSMODP00000009288.2"/>
    <property type="gene ID" value="ENSMODG00000007485.3"/>
</dbReference>
<dbReference type="FunCoup" id="F7CQY7">
    <property type="interactions" value="2"/>
</dbReference>
<dbReference type="PROSITE" id="PS50222">
    <property type="entry name" value="EF_HAND_2"/>
    <property type="match status" value="3"/>
</dbReference>
<evidence type="ECO:0000256" key="7">
    <source>
        <dbReference type="ARBA" id="ARBA00023018"/>
    </source>
</evidence>
<evidence type="ECO:0000256" key="2">
    <source>
        <dbReference type="ARBA" id="ARBA00022490"/>
    </source>
</evidence>
<sequence>MPMSSLPPGFLQVPGLDVSARMAAKNGGEPRKAEASQGGGAEEAPPGEATRAKEGGIPREQSRRRSKREKGRRESQKGRHGDSGEKPALGGHEAHKNGGASAEGEAGPGEGSQAALAPGPRRLSHRHRGDSQHDPAHKAYWPLLNSVFGKDRELAPEELDELLEAFNEFDTDRDGYLGYRELGACMRTLGYMPTEMELIEISQHVKMRMGGCVDFEEFVEMMGPKLREETAHMLGIRELRIAFREFDADRDGRITVAELRAAAPSLLGEPLVGPELDEILREVDLNGDGHVDFDEFVMMLSGP</sequence>
<organism evidence="14 15">
    <name type="scientific">Monodelphis domestica</name>
    <name type="common">Gray short-tailed opossum</name>
    <dbReference type="NCBI Taxonomy" id="13616"/>
    <lineage>
        <taxon>Eukaryota</taxon>
        <taxon>Metazoa</taxon>
        <taxon>Chordata</taxon>
        <taxon>Craniata</taxon>
        <taxon>Vertebrata</taxon>
        <taxon>Euteleostomi</taxon>
        <taxon>Mammalia</taxon>
        <taxon>Metatheria</taxon>
        <taxon>Didelphimorphia</taxon>
        <taxon>Didelphidae</taxon>
        <taxon>Monodelphis</taxon>
    </lineage>
</organism>
<evidence type="ECO:0000256" key="3">
    <source>
        <dbReference type="ARBA" id="ARBA00022553"/>
    </source>
</evidence>
<dbReference type="FunFam" id="1.10.238.10:FF:000037">
    <property type="entry name" value="calcium-binding protein 1 isoform X2"/>
    <property type="match status" value="1"/>
</dbReference>
<dbReference type="GO" id="GO:0098793">
    <property type="term" value="C:presynapse"/>
    <property type="evidence" value="ECO:0007669"/>
    <property type="project" value="UniProtKB-SubCell"/>
</dbReference>
<keyword evidence="2" id="KW-0963">Cytoplasm</keyword>
<evidence type="ECO:0000256" key="12">
    <source>
        <dbReference type="SAM" id="MobiDB-lite"/>
    </source>
</evidence>
<evidence type="ECO:0000256" key="8">
    <source>
        <dbReference type="ARBA" id="ARBA00023273"/>
    </source>
</evidence>
<feature type="region of interest" description="Disordered" evidence="12">
    <location>
        <begin position="21"/>
        <end position="137"/>
    </location>
</feature>
<dbReference type="PANTHER" id="PTHR45917:SF4">
    <property type="entry name" value="CALCIUM-BINDING PROTEIN 4"/>
    <property type="match status" value="1"/>
</dbReference>
<reference evidence="14" key="3">
    <citation type="submission" date="2025-09" db="UniProtKB">
        <authorList>
            <consortium name="Ensembl"/>
        </authorList>
    </citation>
    <scope>IDENTIFICATION</scope>
</reference>
<dbReference type="HOGENOM" id="CLU_061288_8_1_1"/>
<dbReference type="InParanoid" id="F7CQY7"/>
<dbReference type="SUPFAM" id="SSF47473">
    <property type="entry name" value="EF-hand"/>
    <property type="match status" value="1"/>
</dbReference>
<feature type="domain" description="EF-hand" evidence="13">
    <location>
        <begin position="157"/>
        <end position="192"/>
    </location>
</feature>
<proteinExistence type="predicted"/>
<keyword evidence="7" id="KW-0770">Synapse</keyword>
<dbReference type="PANTHER" id="PTHR45917">
    <property type="entry name" value="CALCIUM-BINDING PROTEIN 1-RELATED"/>
    <property type="match status" value="1"/>
</dbReference>
<dbReference type="STRING" id="13616.ENSMODP00000009288"/>
<feature type="compositionally biased region" description="Basic and acidic residues" evidence="12">
    <location>
        <begin position="50"/>
        <end position="63"/>
    </location>
</feature>
<dbReference type="FunFam" id="1.10.238.10:FF:000265">
    <property type="entry name" value="calcium-binding protein 4"/>
    <property type="match status" value="1"/>
</dbReference>
<dbReference type="GO" id="GO:0046549">
    <property type="term" value="P:retinal cone cell development"/>
    <property type="evidence" value="ECO:0007669"/>
    <property type="project" value="Ensembl"/>
</dbReference>
<dbReference type="GO" id="GO:0007602">
    <property type="term" value="P:phototransduction"/>
    <property type="evidence" value="ECO:0007669"/>
    <property type="project" value="Ensembl"/>
</dbReference>
<comment type="subcellular location">
    <subcellularLocation>
        <location evidence="1">Cytoplasm</location>
    </subcellularLocation>
    <subcellularLocation>
        <location evidence="9">Presynapse</location>
    </subcellularLocation>
</comment>
<keyword evidence="5" id="KW-0677">Repeat</keyword>
<evidence type="ECO:0000256" key="4">
    <source>
        <dbReference type="ARBA" id="ARBA00022723"/>
    </source>
</evidence>
<dbReference type="GO" id="GO:0005737">
    <property type="term" value="C:cytoplasm"/>
    <property type="evidence" value="ECO:0000318"/>
    <property type="project" value="GO_Central"/>
</dbReference>
<dbReference type="InterPro" id="IPR043582">
    <property type="entry name" value="CaBP1/2/4/5"/>
</dbReference>
<keyword evidence="3" id="KW-0597">Phosphoprotein</keyword>
<evidence type="ECO:0000259" key="13">
    <source>
        <dbReference type="PROSITE" id="PS50222"/>
    </source>
</evidence>
<dbReference type="InterPro" id="IPR011992">
    <property type="entry name" value="EF-hand-dom_pair"/>
</dbReference>
<dbReference type="GO" id="GO:0007601">
    <property type="term" value="P:visual perception"/>
    <property type="evidence" value="ECO:0000318"/>
    <property type="project" value="GO_Central"/>
</dbReference>
<evidence type="ECO:0000256" key="6">
    <source>
        <dbReference type="ARBA" id="ARBA00022837"/>
    </source>
</evidence>
<protein>
    <recommendedName>
        <fullName evidence="11">Calcium-binding protein 4</fullName>
    </recommendedName>
</protein>